<gene>
    <name evidence="2" type="ORF">EPL05_02655</name>
</gene>
<proteinExistence type="predicted"/>
<feature type="transmembrane region" description="Helical" evidence="1">
    <location>
        <begin position="43"/>
        <end position="69"/>
    </location>
</feature>
<keyword evidence="3" id="KW-1185">Reference proteome</keyword>
<protein>
    <submittedName>
        <fullName evidence="2">Uncharacterized protein</fullName>
    </submittedName>
</protein>
<feature type="transmembrane region" description="Helical" evidence="1">
    <location>
        <begin position="101"/>
        <end position="127"/>
    </location>
</feature>
<dbReference type="EMBL" id="SBIW01000001">
    <property type="protein sequence ID" value="RWY57448.1"/>
    <property type="molecule type" value="Genomic_DNA"/>
</dbReference>
<comment type="caution">
    <text evidence="2">The sequence shown here is derived from an EMBL/GenBank/DDBJ whole genome shotgun (WGS) entry which is preliminary data.</text>
</comment>
<dbReference type="RefSeq" id="WP_128531954.1">
    <property type="nucleotide sequence ID" value="NZ_SBIW01000001.1"/>
</dbReference>
<keyword evidence="1" id="KW-1133">Transmembrane helix</keyword>
<evidence type="ECO:0000313" key="2">
    <source>
        <dbReference type="EMBL" id="RWY57448.1"/>
    </source>
</evidence>
<evidence type="ECO:0000256" key="1">
    <source>
        <dbReference type="SAM" id="Phobius"/>
    </source>
</evidence>
<keyword evidence="1" id="KW-0472">Membrane</keyword>
<keyword evidence="1" id="KW-0812">Transmembrane</keyword>
<organism evidence="2 3">
    <name type="scientific">Mucilaginibacter gilvus</name>
    <dbReference type="NCBI Taxonomy" id="2305909"/>
    <lineage>
        <taxon>Bacteria</taxon>
        <taxon>Pseudomonadati</taxon>
        <taxon>Bacteroidota</taxon>
        <taxon>Sphingobacteriia</taxon>
        <taxon>Sphingobacteriales</taxon>
        <taxon>Sphingobacteriaceae</taxon>
        <taxon>Mucilaginibacter</taxon>
    </lineage>
</organism>
<sequence>MSTLNGFRWFMSIFAPLIVVVAIFSLIINIEDEFFLSIKGSNFYLYLLVHGIEMAITFMIFVVMSCLLAPSPKKNAAIIVVGISLTFLITLFYFARSENTLSIISLSAFIGVFFGLAIGVVVSRVLFKNRGWNAIKEIEPEPIEQY</sequence>
<reference evidence="2 3" key="1">
    <citation type="submission" date="2019-01" db="EMBL/GenBank/DDBJ databases">
        <title>Mucilaginibacter antarcticum sp. nov., isolated from antarctic soil.</title>
        <authorList>
            <person name="Yan Y.-Q."/>
            <person name="Du Z.-J."/>
        </authorList>
    </citation>
    <scope>NUCLEOTIDE SEQUENCE [LARGE SCALE GENOMIC DNA]</scope>
    <source>
        <strain evidence="2 3">F01003</strain>
    </source>
</reference>
<evidence type="ECO:0000313" key="3">
    <source>
        <dbReference type="Proteomes" id="UP000286701"/>
    </source>
</evidence>
<feature type="transmembrane region" description="Helical" evidence="1">
    <location>
        <begin position="7"/>
        <end position="28"/>
    </location>
</feature>
<dbReference type="Proteomes" id="UP000286701">
    <property type="component" value="Unassembled WGS sequence"/>
</dbReference>
<name>A0A444MV17_9SPHI</name>
<feature type="transmembrane region" description="Helical" evidence="1">
    <location>
        <begin position="76"/>
        <end position="95"/>
    </location>
</feature>
<dbReference type="AlphaFoldDB" id="A0A444MV17"/>
<accession>A0A444MV17</accession>